<evidence type="ECO:0008006" key="3">
    <source>
        <dbReference type="Google" id="ProtNLM"/>
    </source>
</evidence>
<protein>
    <recommendedName>
        <fullName evidence="3">MxaL protein</fullName>
    </recommendedName>
</protein>
<dbReference type="AlphaFoldDB" id="A0A158GKM4"/>
<gene>
    <name evidence="1" type="ORF">AWB64_03026</name>
</gene>
<evidence type="ECO:0000313" key="2">
    <source>
        <dbReference type="Proteomes" id="UP000054893"/>
    </source>
</evidence>
<dbReference type="Proteomes" id="UP000054893">
    <property type="component" value="Unassembled WGS sequence"/>
</dbReference>
<dbReference type="CDD" id="cd00198">
    <property type="entry name" value="vWFA"/>
    <property type="match status" value="1"/>
</dbReference>
<reference evidence="1 2" key="1">
    <citation type="submission" date="2016-01" db="EMBL/GenBank/DDBJ databases">
        <authorList>
            <person name="Oliw E.H."/>
        </authorList>
    </citation>
    <scope>NUCLEOTIDE SEQUENCE [LARGE SCALE GENOMIC DNA]</scope>
    <source>
        <strain evidence="1">LMG 22029</strain>
    </source>
</reference>
<organism evidence="1 2">
    <name type="scientific">Caballeronia sordidicola</name>
    <name type="common">Burkholderia sordidicola</name>
    <dbReference type="NCBI Taxonomy" id="196367"/>
    <lineage>
        <taxon>Bacteria</taxon>
        <taxon>Pseudomonadati</taxon>
        <taxon>Pseudomonadota</taxon>
        <taxon>Betaproteobacteria</taxon>
        <taxon>Burkholderiales</taxon>
        <taxon>Burkholderiaceae</taxon>
        <taxon>Caballeronia</taxon>
    </lineage>
</organism>
<proteinExistence type="predicted"/>
<dbReference type="RefSeq" id="WP_063493219.1">
    <property type="nucleotide sequence ID" value="NZ_FCOC02000008.1"/>
</dbReference>
<dbReference type="Gene3D" id="3.40.50.410">
    <property type="entry name" value="von Willebrand factor, type A domain"/>
    <property type="match status" value="1"/>
</dbReference>
<accession>A0A158GKM4</accession>
<name>A0A158GKM4_CABSO</name>
<sequence length="351" mass="37988">MMIRALARGLAGKRQWPITLALLLLIAALVMPPVKLPRDNANYIVTFDITQSMDTEDVGSGQIPLSRLDYARAAMRETLGKLPCGSKLGWSIFTGQRTLLLMPPIEVCGNFDALLSSLDEINGRMRWTNWSRVAEGGIYSAVHTAEQVGMNSAVIFFTDGQEAPPVLPSNDRVRAIADSKVRGWLIGVGGDQPVSVPKTDANGNRTGFWRADQVIQVPTIPGKPTTAESHEELSSLRGEYLASVASRIGFGYARLRDASSLTKAMLDPNLAHSEPAEMKVNGCPAFLALLLLTWRFLPLPARRVPRRAALAAIAPVAALQTIIQGKRDRGLASRHITTATANPAGTRAFSE</sequence>
<dbReference type="EMBL" id="FCOC02000008">
    <property type="protein sequence ID" value="SAL32664.1"/>
    <property type="molecule type" value="Genomic_DNA"/>
</dbReference>
<dbReference type="InterPro" id="IPR036465">
    <property type="entry name" value="vWFA_dom_sf"/>
</dbReference>
<evidence type="ECO:0000313" key="1">
    <source>
        <dbReference type="EMBL" id="SAL32664.1"/>
    </source>
</evidence>
<dbReference type="SUPFAM" id="SSF53300">
    <property type="entry name" value="vWA-like"/>
    <property type="match status" value="1"/>
</dbReference>